<evidence type="ECO:0000256" key="1">
    <source>
        <dbReference type="ARBA" id="ARBA00004123"/>
    </source>
</evidence>
<comment type="similarity">
    <text evidence="8">Belongs to the CWC16 family. YJU2 subfamily.</text>
</comment>
<keyword evidence="4 8" id="KW-0747">Spliceosome</keyword>
<evidence type="ECO:0000313" key="13">
    <source>
        <dbReference type="RefSeq" id="XP_056682707.1"/>
    </source>
</evidence>
<dbReference type="Proteomes" id="UP000813463">
    <property type="component" value="Chromosome 4"/>
</dbReference>
<dbReference type="KEGG" id="soe:110774785"/>
<dbReference type="PANTHER" id="PTHR12111:SF1">
    <property type="entry name" value="SPLICING FACTOR YJU2"/>
    <property type="match status" value="1"/>
</dbReference>
<dbReference type="RefSeq" id="XP_056682707.1">
    <property type="nucleotide sequence ID" value="XM_056826729.1"/>
</dbReference>
<dbReference type="GO" id="GO:0000349">
    <property type="term" value="P:generation of catalytic spliceosome for first transesterification step"/>
    <property type="evidence" value="ECO:0007669"/>
    <property type="project" value="UniProtKB-UniRule"/>
</dbReference>
<evidence type="ECO:0000256" key="8">
    <source>
        <dbReference type="HAMAP-Rule" id="MF_03226"/>
    </source>
</evidence>
<keyword evidence="6" id="KW-0508">mRNA splicing</keyword>
<name>A0A9R0HQM4_SPIOL</name>
<dbReference type="HAMAP" id="MF_03226">
    <property type="entry name" value="YJU2"/>
    <property type="match status" value="1"/>
</dbReference>
<evidence type="ECO:0000256" key="6">
    <source>
        <dbReference type="ARBA" id="ARBA00023187"/>
    </source>
</evidence>
<reference evidence="10" key="1">
    <citation type="journal article" date="2021" name="Nat. Commun.">
        <title>Genomic analyses provide insights into spinach domestication and the genetic basis of agronomic traits.</title>
        <authorList>
            <person name="Cai X."/>
            <person name="Sun X."/>
            <person name="Xu C."/>
            <person name="Sun H."/>
            <person name="Wang X."/>
            <person name="Ge C."/>
            <person name="Zhang Z."/>
            <person name="Wang Q."/>
            <person name="Fei Z."/>
            <person name="Jiao C."/>
            <person name="Wang Q."/>
        </authorList>
    </citation>
    <scope>NUCLEOTIDE SEQUENCE [LARGE SCALE GENOMIC DNA]</scope>
    <source>
        <strain evidence="10">cv. Varoflay</strain>
    </source>
</reference>
<evidence type="ECO:0000313" key="11">
    <source>
        <dbReference type="RefSeq" id="XP_021835065.1"/>
    </source>
</evidence>
<proteinExistence type="inferred from homology"/>
<gene>
    <name evidence="11 12 13 14" type="primary">LOC110774785</name>
</gene>
<comment type="subunit">
    <text evidence="8">Component of the spliceosome. Present in the activated B complex, the catalytically activated B* complex which catalyzes the branching, the catalytic step 1 C complex catalyzing the exon ligation, and the postcatalytic P complex containing the ligated exons (mRNA) and the excised lariat intron.</text>
</comment>
<feature type="region of interest" description="Disordered" evidence="9">
    <location>
        <begin position="214"/>
        <end position="241"/>
    </location>
</feature>
<protein>
    <recommendedName>
        <fullName evidence="8">Splicing factor YJU2</fullName>
    </recommendedName>
</protein>
<organism evidence="10 12">
    <name type="scientific">Spinacia oleracea</name>
    <name type="common">Spinach</name>
    <dbReference type="NCBI Taxonomy" id="3562"/>
    <lineage>
        <taxon>Eukaryota</taxon>
        <taxon>Viridiplantae</taxon>
        <taxon>Streptophyta</taxon>
        <taxon>Embryophyta</taxon>
        <taxon>Tracheophyta</taxon>
        <taxon>Spermatophyta</taxon>
        <taxon>Magnoliopsida</taxon>
        <taxon>eudicotyledons</taxon>
        <taxon>Gunneridae</taxon>
        <taxon>Pentapetalae</taxon>
        <taxon>Caryophyllales</taxon>
        <taxon>Chenopodiaceae</taxon>
        <taxon>Chenopodioideae</taxon>
        <taxon>Anserineae</taxon>
        <taxon>Spinacia</taxon>
    </lineage>
</organism>
<reference evidence="12 13" key="2">
    <citation type="submission" date="2025-05" db="UniProtKB">
        <authorList>
            <consortium name="RefSeq"/>
        </authorList>
    </citation>
    <scope>IDENTIFICATION</scope>
    <source>
        <tissue evidence="12 13">Leaf</tissue>
    </source>
</reference>
<dbReference type="RefSeq" id="XP_056682708.1">
    <property type="nucleotide sequence ID" value="XM_056826730.1"/>
</dbReference>
<evidence type="ECO:0000256" key="9">
    <source>
        <dbReference type="SAM" id="MobiDB-lite"/>
    </source>
</evidence>
<keyword evidence="3 8" id="KW-0479">Metal-binding</keyword>
<dbReference type="InterPro" id="IPR043701">
    <property type="entry name" value="Yju2"/>
</dbReference>
<evidence type="ECO:0000313" key="10">
    <source>
        <dbReference type="Proteomes" id="UP000813463"/>
    </source>
</evidence>
<evidence type="ECO:0000313" key="14">
    <source>
        <dbReference type="RefSeq" id="XP_056682708.1"/>
    </source>
</evidence>
<keyword evidence="5 8" id="KW-0862">Zinc</keyword>
<dbReference type="InterPro" id="IPR007590">
    <property type="entry name" value="Saf4/Yju2"/>
</dbReference>
<dbReference type="GeneID" id="110774785"/>
<comment type="function">
    <text evidence="8">Part of the spliceosome which catalyzes two sequential transesterification reactions, first the excision of the non-coding intron from pre-mRNA and then the ligation of the coding exons to form the mature mRNA. Plays a role in stabilizing the structure of the spliceosome catalytic core and docking of the branch helix into the active site, producing 5'-exon and lariat intron-3'-intermediates.</text>
</comment>
<keyword evidence="10" id="KW-1185">Reference proteome</keyword>
<dbReference type="GO" id="GO:0071006">
    <property type="term" value="C:U2-type catalytic step 1 spliceosome"/>
    <property type="evidence" value="ECO:0000318"/>
    <property type="project" value="GO_Central"/>
</dbReference>
<dbReference type="OrthoDB" id="674963at2759"/>
<feature type="binding site" evidence="8">
    <location>
        <position position="62"/>
    </location>
    <ligand>
        <name>Zn(2+)</name>
        <dbReference type="ChEBI" id="CHEBI:29105"/>
    </ligand>
</feature>
<keyword evidence="2" id="KW-0507">mRNA processing</keyword>
<feature type="binding site" evidence="8">
    <location>
        <position position="65"/>
    </location>
    <ligand>
        <name>Zn(2+)</name>
        <dbReference type="ChEBI" id="CHEBI:29105"/>
    </ligand>
</feature>
<evidence type="ECO:0000313" key="12">
    <source>
        <dbReference type="RefSeq" id="XP_056682706.1"/>
    </source>
</evidence>
<keyword evidence="7 8" id="KW-0539">Nucleus</keyword>
<evidence type="ECO:0000256" key="4">
    <source>
        <dbReference type="ARBA" id="ARBA00022728"/>
    </source>
</evidence>
<feature type="binding site" evidence="8">
    <location>
        <position position="25"/>
    </location>
    <ligand>
        <name>Zn(2+)</name>
        <dbReference type="ChEBI" id="CHEBI:29105"/>
    </ligand>
</feature>
<evidence type="ECO:0000256" key="2">
    <source>
        <dbReference type="ARBA" id="ARBA00022664"/>
    </source>
</evidence>
<dbReference type="GO" id="GO:0008380">
    <property type="term" value="P:RNA splicing"/>
    <property type="evidence" value="ECO:0000318"/>
    <property type="project" value="GO_Central"/>
</dbReference>
<sequence length="272" mass="31578">MGERKVLNKYYAPDFDPMLGMSIRCSSCGNYINKGTKFNSRKEDVIGETYLGIQVFRFYFKCTKCSAELVIKTDPKNSDYVVEAGATRNFEPWRNKDEEIEKEKKKRDSEEIGDAMKSLENRSLESKRDMDIQATLDELKSMRSRHATVNIDGMLEALQRTEKEKKLDLDEDFIKSIFNQQYVPRIDDDDDDEWDDDNLFEEIEKHKVKKLKLSKDARKRKPTFQPPPVRFMAKRKSPDDKVPVKEPITLLRIIGKELGGTTASMGSFRFCG</sequence>
<dbReference type="RefSeq" id="XP_021835065.1">
    <property type="nucleotide sequence ID" value="XM_021979373.1"/>
</dbReference>
<evidence type="ECO:0000256" key="5">
    <source>
        <dbReference type="ARBA" id="ARBA00022833"/>
    </source>
</evidence>
<feature type="binding site" evidence="8">
    <location>
        <position position="28"/>
    </location>
    <ligand>
        <name>Zn(2+)</name>
        <dbReference type="ChEBI" id="CHEBI:29105"/>
    </ligand>
</feature>
<dbReference type="PANTHER" id="PTHR12111">
    <property type="entry name" value="SPLICING FACTOR YJU2"/>
    <property type="match status" value="1"/>
</dbReference>
<accession>A0A9R0HQM4</accession>
<dbReference type="RefSeq" id="XP_056682706.1">
    <property type="nucleotide sequence ID" value="XM_056826728.1"/>
</dbReference>
<dbReference type="GO" id="GO:0046872">
    <property type="term" value="F:metal ion binding"/>
    <property type="evidence" value="ECO:0007669"/>
    <property type="project" value="UniProtKB-KW"/>
</dbReference>
<evidence type="ECO:0000256" key="7">
    <source>
        <dbReference type="ARBA" id="ARBA00023242"/>
    </source>
</evidence>
<evidence type="ECO:0000256" key="3">
    <source>
        <dbReference type="ARBA" id="ARBA00022723"/>
    </source>
</evidence>
<comment type="subcellular location">
    <subcellularLocation>
        <location evidence="1 8">Nucleus</location>
    </subcellularLocation>
</comment>
<dbReference type="AlphaFoldDB" id="A0A9R0HQM4"/>
<dbReference type="Pfam" id="PF04502">
    <property type="entry name" value="Saf4_Yju2"/>
    <property type="match status" value="1"/>
</dbReference>